<gene>
    <name evidence="2" type="ORF">MNEG_14713</name>
</gene>
<feature type="region of interest" description="Disordered" evidence="1">
    <location>
        <begin position="17"/>
        <end position="51"/>
    </location>
</feature>
<dbReference type="InterPro" id="IPR029033">
    <property type="entry name" value="His_PPase_superfam"/>
</dbReference>
<evidence type="ECO:0008006" key="4">
    <source>
        <dbReference type="Google" id="ProtNLM"/>
    </source>
</evidence>
<dbReference type="OrthoDB" id="2019724at2759"/>
<dbReference type="Gene3D" id="3.40.50.1240">
    <property type="entry name" value="Phosphoglycerate mutase-like"/>
    <property type="match status" value="1"/>
</dbReference>
<dbReference type="CDD" id="cd07040">
    <property type="entry name" value="HP"/>
    <property type="match status" value="1"/>
</dbReference>
<dbReference type="Pfam" id="PF00300">
    <property type="entry name" value="His_Phos_1"/>
    <property type="match status" value="1"/>
</dbReference>
<keyword evidence="3" id="KW-1185">Reference proteome</keyword>
<feature type="compositionally biased region" description="Low complexity" evidence="1">
    <location>
        <begin position="17"/>
        <end position="31"/>
    </location>
</feature>
<protein>
    <recommendedName>
        <fullName evidence="4">Phosphoglycerate mutase</fullName>
    </recommendedName>
</protein>
<sequence length="220" mass="23645">MEGHAFRARPCWPPAAAFAAAAASSSSSSSSKTPAEQGPSGGTAAGEGPPPVRRIILLRHADSEASSSTRDHERPISLDGRREARSIARRLRELGWAPDLIIASNSRRTKMTLDVMAEADDRLAEVDAHYLGSLYTVAALDGQTRSHLEECIRGVACDTANFCVMCVGHNKGWEEAASSFAKQAVRLHTASAALFEAVGRTWSDATHPEVEWRLVQVVTP</sequence>
<accession>A0A0D2LN76</accession>
<proteinExistence type="predicted"/>
<evidence type="ECO:0000256" key="1">
    <source>
        <dbReference type="SAM" id="MobiDB-lite"/>
    </source>
</evidence>
<dbReference type="RefSeq" id="XP_013892269.1">
    <property type="nucleotide sequence ID" value="XM_014036815.1"/>
</dbReference>
<dbReference type="SUPFAM" id="SSF53254">
    <property type="entry name" value="Phosphoglycerate mutase-like"/>
    <property type="match status" value="1"/>
</dbReference>
<dbReference type="PANTHER" id="PTHR47623">
    <property type="entry name" value="OS09G0287300 PROTEIN"/>
    <property type="match status" value="1"/>
</dbReference>
<organism evidence="2 3">
    <name type="scientific">Monoraphidium neglectum</name>
    <dbReference type="NCBI Taxonomy" id="145388"/>
    <lineage>
        <taxon>Eukaryota</taxon>
        <taxon>Viridiplantae</taxon>
        <taxon>Chlorophyta</taxon>
        <taxon>core chlorophytes</taxon>
        <taxon>Chlorophyceae</taxon>
        <taxon>CS clade</taxon>
        <taxon>Sphaeropleales</taxon>
        <taxon>Selenastraceae</taxon>
        <taxon>Monoraphidium</taxon>
    </lineage>
</organism>
<evidence type="ECO:0000313" key="3">
    <source>
        <dbReference type="Proteomes" id="UP000054498"/>
    </source>
</evidence>
<dbReference type="InterPro" id="IPR013078">
    <property type="entry name" value="His_Pase_superF_clade-1"/>
</dbReference>
<dbReference type="EMBL" id="KK104924">
    <property type="protein sequence ID" value="KIY93249.1"/>
    <property type="molecule type" value="Genomic_DNA"/>
</dbReference>
<dbReference type="Proteomes" id="UP000054498">
    <property type="component" value="Unassembled WGS sequence"/>
</dbReference>
<dbReference type="PANTHER" id="PTHR47623:SF1">
    <property type="entry name" value="OS09G0287300 PROTEIN"/>
    <property type="match status" value="1"/>
</dbReference>
<dbReference type="GeneID" id="25732302"/>
<dbReference type="AlphaFoldDB" id="A0A0D2LN76"/>
<name>A0A0D2LN76_9CHLO</name>
<dbReference type="KEGG" id="mng:MNEG_14713"/>
<reference evidence="2 3" key="1">
    <citation type="journal article" date="2013" name="BMC Genomics">
        <title>Reconstruction of the lipid metabolism for the microalga Monoraphidium neglectum from its genome sequence reveals characteristics suitable for biofuel production.</title>
        <authorList>
            <person name="Bogen C."/>
            <person name="Al-Dilaimi A."/>
            <person name="Albersmeier A."/>
            <person name="Wichmann J."/>
            <person name="Grundmann M."/>
            <person name="Rupp O."/>
            <person name="Lauersen K.J."/>
            <person name="Blifernez-Klassen O."/>
            <person name="Kalinowski J."/>
            <person name="Goesmann A."/>
            <person name="Mussgnug J.H."/>
            <person name="Kruse O."/>
        </authorList>
    </citation>
    <scope>NUCLEOTIDE SEQUENCE [LARGE SCALE GENOMIC DNA]</scope>
    <source>
        <strain evidence="2 3">SAG 48.87</strain>
    </source>
</reference>
<evidence type="ECO:0000313" key="2">
    <source>
        <dbReference type="EMBL" id="KIY93249.1"/>
    </source>
</evidence>
<dbReference type="STRING" id="145388.A0A0D2LN76"/>